<organism evidence="5">
    <name type="scientific">Tanacetum cinerariifolium</name>
    <name type="common">Dalmatian daisy</name>
    <name type="synonym">Chrysanthemum cinerariifolium</name>
    <dbReference type="NCBI Taxonomy" id="118510"/>
    <lineage>
        <taxon>Eukaryota</taxon>
        <taxon>Viridiplantae</taxon>
        <taxon>Streptophyta</taxon>
        <taxon>Embryophyta</taxon>
        <taxon>Tracheophyta</taxon>
        <taxon>Spermatophyta</taxon>
        <taxon>Magnoliopsida</taxon>
        <taxon>eudicotyledons</taxon>
        <taxon>Gunneridae</taxon>
        <taxon>Pentapetalae</taxon>
        <taxon>asterids</taxon>
        <taxon>campanulids</taxon>
        <taxon>Asterales</taxon>
        <taxon>Asteraceae</taxon>
        <taxon>Asteroideae</taxon>
        <taxon>Anthemideae</taxon>
        <taxon>Anthemidinae</taxon>
        <taxon>Tanacetum</taxon>
    </lineage>
</organism>
<dbReference type="PANTHER" id="PTHR42648:SF21">
    <property type="entry name" value="CYSTEINE-RICH RLK (RECEPTOR-LIKE PROTEIN KINASE) 8"/>
    <property type="match status" value="1"/>
</dbReference>
<keyword evidence="2" id="KW-0378">Hydrolase</keyword>
<gene>
    <name evidence="5" type="ORF">Tci_370845</name>
</gene>
<reference evidence="5" key="1">
    <citation type="journal article" date="2019" name="Sci. Rep.">
        <title>Draft genome of Tanacetum cinerariifolium, the natural source of mosquito coil.</title>
        <authorList>
            <person name="Yamashiro T."/>
            <person name="Shiraishi A."/>
            <person name="Satake H."/>
            <person name="Nakayama K."/>
        </authorList>
    </citation>
    <scope>NUCLEOTIDE SEQUENCE</scope>
</reference>
<sequence length="411" mass="46624">MNEKVMQNNSQVKFKKTEDEDHHRISSISNKTNSVTALSHLNDTINLLSKKDIVNGLPKLKYVKDQLCSSCELGKSKRSTFKTKTVASSKERLNLLHIDLCGPMRIESINGKKYILVIVDDYSHYTWTHFPRSKDETPKVLNEFLKMVQQKLQAQTYVHKSTKLKTHDHNNELSSSTMVPNVYAPANTDAPSLQELDLLFSPLYDEFFTAGNTSVSKSSFLFDNSQQQDTQPITNVQPTTESITPTTTVHAEENNDNQAEDARFEPYEFIIPFCTPVQEPAESSSRNEEGIEFVESFAPVTRLEAVRIFVAYVAHKSFPIYQIDVKTDFLNGPLKEENIRVIPFSIHNDDGNPSRVNIKQALRLIPAELDSSPHAHAQATKTSYEHQDSRIKKAQELKTKTFGNSDFQDLP</sequence>
<comment type="caution">
    <text evidence="5">The sequence shown here is derived from an EMBL/GenBank/DDBJ whole genome shotgun (WGS) entry which is preliminary data.</text>
</comment>
<feature type="region of interest" description="Disordered" evidence="3">
    <location>
        <begin position="226"/>
        <end position="255"/>
    </location>
</feature>
<evidence type="ECO:0000256" key="1">
    <source>
        <dbReference type="ARBA" id="ARBA00022723"/>
    </source>
</evidence>
<keyword evidence="1" id="KW-0479">Metal-binding</keyword>
<dbReference type="GO" id="GO:0003676">
    <property type="term" value="F:nucleic acid binding"/>
    <property type="evidence" value="ECO:0007669"/>
    <property type="project" value="InterPro"/>
</dbReference>
<evidence type="ECO:0000259" key="4">
    <source>
        <dbReference type="Pfam" id="PF07727"/>
    </source>
</evidence>
<dbReference type="AlphaFoldDB" id="A0A699HFE4"/>
<dbReference type="GO" id="GO:0046872">
    <property type="term" value="F:metal ion binding"/>
    <property type="evidence" value="ECO:0007669"/>
    <property type="project" value="UniProtKB-KW"/>
</dbReference>
<feature type="compositionally biased region" description="Polar residues" evidence="3">
    <location>
        <begin position="401"/>
        <end position="411"/>
    </location>
</feature>
<dbReference type="EMBL" id="BKCJ010143782">
    <property type="protein sequence ID" value="GEX98870.1"/>
    <property type="molecule type" value="Genomic_DNA"/>
</dbReference>
<feature type="region of interest" description="Disordered" evidence="3">
    <location>
        <begin position="1"/>
        <end position="26"/>
    </location>
</feature>
<evidence type="ECO:0000313" key="5">
    <source>
        <dbReference type="EMBL" id="GEX98870.1"/>
    </source>
</evidence>
<name>A0A699HFE4_TANCI</name>
<protein>
    <submittedName>
        <fullName evidence="5">Gag-Pol polyprotein</fullName>
    </submittedName>
</protein>
<dbReference type="PANTHER" id="PTHR42648">
    <property type="entry name" value="TRANSPOSASE, PUTATIVE-RELATED"/>
    <property type="match status" value="1"/>
</dbReference>
<evidence type="ECO:0000256" key="3">
    <source>
        <dbReference type="SAM" id="MobiDB-lite"/>
    </source>
</evidence>
<feature type="region of interest" description="Disordered" evidence="3">
    <location>
        <begin position="372"/>
        <end position="411"/>
    </location>
</feature>
<dbReference type="SUPFAM" id="SSF53098">
    <property type="entry name" value="Ribonuclease H-like"/>
    <property type="match status" value="1"/>
</dbReference>
<dbReference type="GO" id="GO:0016787">
    <property type="term" value="F:hydrolase activity"/>
    <property type="evidence" value="ECO:0007669"/>
    <property type="project" value="UniProtKB-KW"/>
</dbReference>
<evidence type="ECO:0000256" key="2">
    <source>
        <dbReference type="ARBA" id="ARBA00022801"/>
    </source>
</evidence>
<feature type="compositionally biased region" description="Polar residues" evidence="3">
    <location>
        <begin position="226"/>
        <end position="238"/>
    </location>
</feature>
<proteinExistence type="predicted"/>
<dbReference type="Gene3D" id="3.30.420.10">
    <property type="entry name" value="Ribonuclease H-like superfamily/Ribonuclease H"/>
    <property type="match status" value="1"/>
</dbReference>
<feature type="domain" description="Reverse transcriptase Ty1/copia-type" evidence="4">
    <location>
        <begin position="289"/>
        <end position="355"/>
    </location>
</feature>
<feature type="compositionally biased region" description="Low complexity" evidence="3">
    <location>
        <begin position="239"/>
        <end position="248"/>
    </location>
</feature>
<accession>A0A699HFE4</accession>
<feature type="compositionally biased region" description="Polar residues" evidence="3">
    <location>
        <begin position="1"/>
        <end position="12"/>
    </location>
</feature>
<feature type="compositionally biased region" description="Basic and acidic residues" evidence="3">
    <location>
        <begin position="15"/>
        <end position="24"/>
    </location>
</feature>
<dbReference type="InterPro" id="IPR012337">
    <property type="entry name" value="RNaseH-like_sf"/>
</dbReference>
<dbReference type="Pfam" id="PF07727">
    <property type="entry name" value="RVT_2"/>
    <property type="match status" value="1"/>
</dbReference>
<dbReference type="InterPro" id="IPR036397">
    <property type="entry name" value="RNaseH_sf"/>
</dbReference>
<feature type="compositionally biased region" description="Basic and acidic residues" evidence="3">
    <location>
        <begin position="383"/>
        <end position="399"/>
    </location>
</feature>
<dbReference type="InterPro" id="IPR039537">
    <property type="entry name" value="Retrotran_Ty1/copia-like"/>
</dbReference>
<dbReference type="InterPro" id="IPR013103">
    <property type="entry name" value="RVT_2"/>
</dbReference>